<name>V6LBK5_9EUKA</name>
<feature type="region of interest" description="Disordered" evidence="1">
    <location>
        <begin position="1"/>
        <end position="53"/>
    </location>
</feature>
<sequence length="53" mass="5919">MGGQQSVISQPSRAYTNYIPDEDQDQLSEMFGREARDFSDENSSRGSETSKGE</sequence>
<evidence type="ECO:0000313" key="2">
    <source>
        <dbReference type="EMBL" id="EST41633.1"/>
    </source>
</evidence>
<reference evidence="3" key="2">
    <citation type="submission" date="2020-12" db="EMBL/GenBank/DDBJ databases">
        <title>New Spironucleus salmonicida genome in near-complete chromosomes.</title>
        <authorList>
            <person name="Xu F."/>
            <person name="Kurt Z."/>
            <person name="Jimenez-Gonzalez A."/>
            <person name="Astvaldsson A."/>
            <person name="Andersson J.O."/>
            <person name="Svard S.G."/>
        </authorList>
    </citation>
    <scope>NUCLEOTIDE SEQUENCE</scope>
    <source>
        <strain evidence="3">ATCC 50377</strain>
    </source>
</reference>
<protein>
    <submittedName>
        <fullName evidence="2">Uncharacterized protein</fullName>
    </submittedName>
</protein>
<proteinExistence type="predicted"/>
<gene>
    <name evidence="2" type="ORF">SS50377_18989</name>
    <name evidence="3" type="ORF">SS50377_28535</name>
</gene>
<keyword evidence="4" id="KW-1185">Reference proteome</keyword>
<organism evidence="2">
    <name type="scientific">Spironucleus salmonicida</name>
    <dbReference type="NCBI Taxonomy" id="348837"/>
    <lineage>
        <taxon>Eukaryota</taxon>
        <taxon>Metamonada</taxon>
        <taxon>Diplomonadida</taxon>
        <taxon>Hexamitidae</taxon>
        <taxon>Hexamitinae</taxon>
        <taxon>Spironucleus</taxon>
    </lineage>
</organism>
<dbReference type="AlphaFoldDB" id="V6LBK5"/>
<dbReference type="EMBL" id="AUWU02000009">
    <property type="protein sequence ID" value="KAH0569581.1"/>
    <property type="molecule type" value="Genomic_DNA"/>
</dbReference>
<reference evidence="2 3" key="1">
    <citation type="journal article" date="2014" name="PLoS Genet.">
        <title>The Genome of Spironucleus salmonicida Highlights a Fish Pathogen Adapted to Fluctuating Environments.</title>
        <authorList>
            <person name="Xu F."/>
            <person name="Jerlstrom-Hultqvist J."/>
            <person name="Einarsson E."/>
            <person name="Astvaldsson A."/>
            <person name="Svard S.G."/>
            <person name="Andersson J.O."/>
        </authorList>
    </citation>
    <scope>NUCLEOTIDE SEQUENCE</scope>
    <source>
        <strain evidence="3">ATCC 50377</strain>
    </source>
</reference>
<dbReference type="VEuPathDB" id="GiardiaDB:SS50377_28535"/>
<feature type="compositionally biased region" description="Basic and acidic residues" evidence="1">
    <location>
        <begin position="31"/>
        <end position="53"/>
    </location>
</feature>
<evidence type="ECO:0000313" key="3">
    <source>
        <dbReference type="EMBL" id="KAH0569581.1"/>
    </source>
</evidence>
<evidence type="ECO:0000313" key="4">
    <source>
        <dbReference type="Proteomes" id="UP000018208"/>
    </source>
</evidence>
<accession>V6LBK5</accession>
<dbReference type="EMBL" id="KI546169">
    <property type="protein sequence ID" value="EST41633.1"/>
    <property type="molecule type" value="Genomic_DNA"/>
</dbReference>
<feature type="compositionally biased region" description="Polar residues" evidence="1">
    <location>
        <begin position="1"/>
        <end position="15"/>
    </location>
</feature>
<evidence type="ECO:0000256" key="1">
    <source>
        <dbReference type="SAM" id="MobiDB-lite"/>
    </source>
</evidence>
<dbReference type="Proteomes" id="UP000018208">
    <property type="component" value="Unassembled WGS sequence"/>
</dbReference>